<dbReference type="OMA" id="PVRAEMM"/>
<feature type="domain" description="BHLH" evidence="5">
    <location>
        <begin position="10"/>
        <end position="59"/>
    </location>
</feature>
<dbReference type="InterPro" id="IPR011598">
    <property type="entry name" value="bHLH_dom"/>
</dbReference>
<organism evidence="6 7">
    <name type="scientific">Macleaya cordata</name>
    <name type="common">Five-seeded plume-poppy</name>
    <name type="synonym">Bocconia cordata</name>
    <dbReference type="NCBI Taxonomy" id="56857"/>
    <lineage>
        <taxon>Eukaryota</taxon>
        <taxon>Viridiplantae</taxon>
        <taxon>Streptophyta</taxon>
        <taxon>Embryophyta</taxon>
        <taxon>Tracheophyta</taxon>
        <taxon>Spermatophyta</taxon>
        <taxon>Magnoliopsida</taxon>
        <taxon>Ranunculales</taxon>
        <taxon>Papaveraceae</taxon>
        <taxon>Papaveroideae</taxon>
        <taxon>Macleaya</taxon>
    </lineage>
</organism>
<keyword evidence="2" id="KW-0238">DNA-binding</keyword>
<dbReference type="SMART" id="SM00353">
    <property type="entry name" value="HLH"/>
    <property type="match status" value="1"/>
</dbReference>
<dbReference type="Gene3D" id="4.10.280.10">
    <property type="entry name" value="Helix-loop-helix DNA-binding domain"/>
    <property type="match status" value="1"/>
</dbReference>
<dbReference type="STRING" id="56857.A0A200PNK8"/>
<evidence type="ECO:0000256" key="3">
    <source>
        <dbReference type="ARBA" id="ARBA00023163"/>
    </source>
</evidence>
<dbReference type="PANTHER" id="PTHR45844">
    <property type="entry name" value="TRANSCRIPTION FACTOR BHLH30"/>
    <property type="match status" value="1"/>
</dbReference>
<sequence length="207" mass="22753">MSDDNTNGSKKVKSHKEAERRRRERINGHYSTFRNLVPNGDKLDKASLLAEIVRKVKELKKLAAAAVASQSSSSRGFWAIPNEKDELTVDYYKDDLISSEMMIRVSFSCEDRVDLLSDLIKVLKKSAQGKVVRAEISTIGGRTKSVILIQPTPGSGVEETRPATSHTVGTSASTSSGGDGVTTLRRALKPVINKPPAISPYNKWFYT</sequence>
<feature type="region of interest" description="Disordered" evidence="4">
    <location>
        <begin position="1"/>
        <end position="25"/>
    </location>
</feature>
<reference evidence="6 7" key="1">
    <citation type="journal article" date="2017" name="Mol. Plant">
        <title>The Genome of Medicinal Plant Macleaya cordata Provides New Insights into Benzylisoquinoline Alkaloids Metabolism.</title>
        <authorList>
            <person name="Liu X."/>
            <person name="Liu Y."/>
            <person name="Huang P."/>
            <person name="Ma Y."/>
            <person name="Qing Z."/>
            <person name="Tang Q."/>
            <person name="Cao H."/>
            <person name="Cheng P."/>
            <person name="Zheng Y."/>
            <person name="Yuan Z."/>
            <person name="Zhou Y."/>
            <person name="Liu J."/>
            <person name="Tang Z."/>
            <person name="Zhuo Y."/>
            <person name="Zhang Y."/>
            <person name="Yu L."/>
            <person name="Huang J."/>
            <person name="Yang P."/>
            <person name="Peng Q."/>
            <person name="Zhang J."/>
            <person name="Jiang W."/>
            <person name="Zhang Z."/>
            <person name="Lin K."/>
            <person name="Ro D.K."/>
            <person name="Chen X."/>
            <person name="Xiong X."/>
            <person name="Shang Y."/>
            <person name="Huang S."/>
            <person name="Zeng J."/>
        </authorList>
    </citation>
    <scope>NUCLEOTIDE SEQUENCE [LARGE SCALE GENOMIC DNA]</scope>
    <source>
        <strain evidence="7">cv. BLH2017</strain>
        <tissue evidence="6">Root</tissue>
    </source>
</reference>
<dbReference type="GO" id="GO:0003677">
    <property type="term" value="F:DNA binding"/>
    <property type="evidence" value="ECO:0007669"/>
    <property type="project" value="UniProtKB-KW"/>
</dbReference>
<dbReference type="AlphaFoldDB" id="A0A200PNK8"/>
<feature type="compositionally biased region" description="Low complexity" evidence="4">
    <location>
        <begin position="163"/>
        <end position="176"/>
    </location>
</feature>
<dbReference type="InterPro" id="IPR036638">
    <property type="entry name" value="HLH_DNA-bd_sf"/>
</dbReference>
<feature type="region of interest" description="Disordered" evidence="4">
    <location>
        <begin position="152"/>
        <end position="180"/>
    </location>
</feature>
<dbReference type="Proteomes" id="UP000195402">
    <property type="component" value="Unassembled WGS sequence"/>
</dbReference>
<dbReference type="InterPro" id="IPR045847">
    <property type="entry name" value="AIG1-like"/>
</dbReference>
<comment type="caution">
    <text evidence="6">The sequence shown here is derived from an EMBL/GenBank/DDBJ whole genome shotgun (WGS) entry which is preliminary data.</text>
</comment>
<evidence type="ECO:0000313" key="6">
    <source>
        <dbReference type="EMBL" id="OUZ99795.1"/>
    </source>
</evidence>
<gene>
    <name evidence="6" type="ORF">BVC80_9065g71</name>
</gene>
<evidence type="ECO:0000256" key="1">
    <source>
        <dbReference type="ARBA" id="ARBA00023015"/>
    </source>
</evidence>
<evidence type="ECO:0000313" key="7">
    <source>
        <dbReference type="Proteomes" id="UP000195402"/>
    </source>
</evidence>
<proteinExistence type="predicted"/>
<evidence type="ECO:0000256" key="4">
    <source>
        <dbReference type="SAM" id="MobiDB-lite"/>
    </source>
</evidence>
<accession>A0A200PNK8</accession>
<dbReference type="PANTHER" id="PTHR45844:SF16">
    <property type="entry name" value="TRANSCRIPTION FACTOR BHLH30-LIKE"/>
    <property type="match status" value="1"/>
</dbReference>
<dbReference type="SUPFAM" id="SSF47459">
    <property type="entry name" value="HLH, helix-loop-helix DNA-binding domain"/>
    <property type="match status" value="1"/>
</dbReference>
<dbReference type="Pfam" id="PF00010">
    <property type="entry name" value="HLH"/>
    <property type="match status" value="1"/>
</dbReference>
<dbReference type="GO" id="GO:0046983">
    <property type="term" value="F:protein dimerization activity"/>
    <property type="evidence" value="ECO:0007669"/>
    <property type="project" value="InterPro"/>
</dbReference>
<dbReference type="InParanoid" id="A0A200PNK8"/>
<dbReference type="GO" id="GO:0003700">
    <property type="term" value="F:DNA-binding transcription factor activity"/>
    <property type="evidence" value="ECO:0007669"/>
    <property type="project" value="InterPro"/>
</dbReference>
<keyword evidence="7" id="KW-1185">Reference proteome</keyword>
<dbReference type="PROSITE" id="PS50888">
    <property type="entry name" value="BHLH"/>
    <property type="match status" value="1"/>
</dbReference>
<protein>
    <submittedName>
        <fullName evidence="6">Myc-type</fullName>
    </submittedName>
</protein>
<evidence type="ECO:0000259" key="5">
    <source>
        <dbReference type="PROSITE" id="PS50888"/>
    </source>
</evidence>
<evidence type="ECO:0000256" key="2">
    <source>
        <dbReference type="ARBA" id="ARBA00023125"/>
    </source>
</evidence>
<name>A0A200PNK8_MACCD</name>
<dbReference type="OrthoDB" id="690068at2759"/>
<keyword evidence="3" id="KW-0804">Transcription</keyword>
<dbReference type="CDD" id="cd04873">
    <property type="entry name" value="ACT_UUR-ACR-like"/>
    <property type="match status" value="1"/>
</dbReference>
<keyword evidence="1" id="KW-0805">Transcription regulation</keyword>
<feature type="compositionally biased region" description="Basic and acidic residues" evidence="4">
    <location>
        <begin position="15"/>
        <end position="25"/>
    </location>
</feature>
<dbReference type="EMBL" id="MVGT01004390">
    <property type="protein sequence ID" value="OUZ99795.1"/>
    <property type="molecule type" value="Genomic_DNA"/>
</dbReference>